<name>A0A0P6Y6X4_9CHLR</name>
<gene>
    <name evidence="2" type="ORF">SE18_21020</name>
</gene>
<keyword evidence="1" id="KW-1133">Transmembrane helix</keyword>
<accession>A0A0P6Y6X4</accession>
<dbReference type="EMBL" id="LGKP01000035">
    <property type="protein sequence ID" value="KPL81181.1"/>
    <property type="molecule type" value="Genomic_DNA"/>
</dbReference>
<feature type="transmembrane region" description="Helical" evidence="1">
    <location>
        <begin position="132"/>
        <end position="152"/>
    </location>
</feature>
<dbReference type="AlphaFoldDB" id="A0A0P6Y6X4"/>
<proteinExistence type="predicted"/>
<comment type="caution">
    <text evidence="2">The sequence shown here is derived from an EMBL/GenBank/DDBJ whole genome shotgun (WGS) entry which is preliminary data.</text>
</comment>
<keyword evidence="3" id="KW-1185">Reference proteome</keyword>
<feature type="transmembrane region" description="Helical" evidence="1">
    <location>
        <begin position="20"/>
        <end position="44"/>
    </location>
</feature>
<dbReference type="STRING" id="70996.SE18_21020"/>
<organism evidence="2 3">
    <name type="scientific">Herpetosiphon geysericola</name>
    <dbReference type="NCBI Taxonomy" id="70996"/>
    <lineage>
        <taxon>Bacteria</taxon>
        <taxon>Bacillati</taxon>
        <taxon>Chloroflexota</taxon>
        <taxon>Chloroflexia</taxon>
        <taxon>Herpetosiphonales</taxon>
        <taxon>Herpetosiphonaceae</taxon>
        <taxon>Herpetosiphon</taxon>
    </lineage>
</organism>
<keyword evidence="1" id="KW-0472">Membrane</keyword>
<dbReference type="Proteomes" id="UP000050277">
    <property type="component" value="Unassembled WGS sequence"/>
</dbReference>
<dbReference type="RefSeq" id="WP_054536432.1">
    <property type="nucleotide sequence ID" value="NZ_LGKP01000035.1"/>
</dbReference>
<feature type="transmembrane region" description="Helical" evidence="1">
    <location>
        <begin position="101"/>
        <end position="120"/>
    </location>
</feature>
<sequence>MYNMNMVSNQFLIQNFKKFLLFVMAQQFKPSIIAALIYTIHYIVTQTPAEVQQTSIVQLIVVSWFFIFLPMNVIAGLIYAVMLWYKFRTKEVNLNSYRKSVALIAFWVLFLWVGLAYWLIVDDYDHTKILTFIISYLVQCIFQFYFIPYRLFKRYTPQI</sequence>
<evidence type="ECO:0000313" key="2">
    <source>
        <dbReference type="EMBL" id="KPL81181.1"/>
    </source>
</evidence>
<feature type="transmembrane region" description="Helical" evidence="1">
    <location>
        <begin position="56"/>
        <end position="81"/>
    </location>
</feature>
<keyword evidence="1" id="KW-0812">Transmembrane</keyword>
<evidence type="ECO:0000256" key="1">
    <source>
        <dbReference type="SAM" id="Phobius"/>
    </source>
</evidence>
<reference evidence="2 3" key="1">
    <citation type="submission" date="2015-07" db="EMBL/GenBank/DDBJ databases">
        <title>Whole genome sequence of Herpetosiphon geysericola DSM 7119.</title>
        <authorList>
            <person name="Hemp J."/>
            <person name="Ward L.M."/>
            <person name="Pace L.A."/>
            <person name="Fischer W.W."/>
        </authorList>
    </citation>
    <scope>NUCLEOTIDE SEQUENCE [LARGE SCALE GENOMIC DNA]</scope>
    <source>
        <strain evidence="2 3">DSM 7119</strain>
    </source>
</reference>
<evidence type="ECO:0000313" key="3">
    <source>
        <dbReference type="Proteomes" id="UP000050277"/>
    </source>
</evidence>
<protein>
    <submittedName>
        <fullName evidence="2">Uncharacterized protein</fullName>
    </submittedName>
</protein>